<dbReference type="EMBL" id="UPTC01000045">
    <property type="protein sequence ID" value="VBB25832.1"/>
    <property type="molecule type" value="Genomic_DNA"/>
</dbReference>
<accession>A0A498S399</accession>
<dbReference type="AlphaFoldDB" id="A0A498S399"/>
<keyword evidence="2" id="KW-1185">Reference proteome</keyword>
<reference evidence="1 2" key="1">
    <citation type="submission" date="2018-08" db="EMBL/GenBank/DDBJ databases">
        <authorList>
            <person name="Laetsch R D."/>
            <person name="Stevens L."/>
            <person name="Kumar S."/>
            <person name="Blaxter L. M."/>
        </authorList>
    </citation>
    <scope>NUCLEOTIDE SEQUENCE [LARGE SCALE GENOMIC DNA]</scope>
</reference>
<evidence type="ECO:0000313" key="1">
    <source>
        <dbReference type="EMBL" id="VBB25832.1"/>
    </source>
</evidence>
<sequence>MLQLCNVEEEKEKNREEEFWKKPLGAWI</sequence>
<gene>
    <name evidence="1" type="ORF">NAV_LOCUS662</name>
</gene>
<evidence type="ECO:0000313" key="2">
    <source>
        <dbReference type="Proteomes" id="UP000276991"/>
    </source>
</evidence>
<feature type="non-terminal residue" evidence="1">
    <location>
        <position position="28"/>
    </location>
</feature>
<name>A0A498S399_ACAVI</name>
<dbReference type="Proteomes" id="UP000276991">
    <property type="component" value="Unassembled WGS sequence"/>
</dbReference>
<protein>
    <submittedName>
        <fullName evidence="1">Uncharacterized protein</fullName>
    </submittedName>
</protein>
<organism evidence="1 2">
    <name type="scientific">Acanthocheilonema viteae</name>
    <name type="common">Filarial nematode worm</name>
    <name type="synonym">Dipetalonema viteae</name>
    <dbReference type="NCBI Taxonomy" id="6277"/>
    <lineage>
        <taxon>Eukaryota</taxon>
        <taxon>Metazoa</taxon>
        <taxon>Ecdysozoa</taxon>
        <taxon>Nematoda</taxon>
        <taxon>Chromadorea</taxon>
        <taxon>Rhabditida</taxon>
        <taxon>Spirurina</taxon>
        <taxon>Spiruromorpha</taxon>
        <taxon>Filarioidea</taxon>
        <taxon>Onchocercidae</taxon>
        <taxon>Acanthocheilonema</taxon>
    </lineage>
</organism>
<proteinExistence type="predicted"/>